<feature type="transmembrane region" description="Helical" evidence="22">
    <location>
        <begin position="12"/>
        <end position="34"/>
    </location>
</feature>
<keyword evidence="17 19" id="KW-0406">Ion transport</keyword>
<feature type="domain" description="Cytochrome c" evidence="23">
    <location>
        <begin position="133"/>
        <end position="213"/>
    </location>
</feature>
<name>A0A0R2SIN8_9GAMM</name>
<dbReference type="SUPFAM" id="SSF46626">
    <property type="entry name" value="Cytochrome c"/>
    <property type="match status" value="2"/>
</dbReference>
<evidence type="ECO:0000256" key="20">
    <source>
        <dbReference type="PIRSR" id="PIRSR000006-1"/>
    </source>
</evidence>
<keyword evidence="5 19" id="KW-1003">Cell membrane</keyword>
<dbReference type="InterPro" id="IPR009056">
    <property type="entry name" value="Cyt_c-like_dom"/>
</dbReference>
<evidence type="ECO:0000256" key="5">
    <source>
        <dbReference type="ARBA" id="ARBA00022475"/>
    </source>
</evidence>
<dbReference type="InterPro" id="IPR050597">
    <property type="entry name" value="Cytochrome_c_Oxidase_Subunit"/>
</dbReference>
<keyword evidence="6 19" id="KW-0997">Cell inner membrane</keyword>
<keyword evidence="7 19" id="KW-0349">Heme</keyword>
<evidence type="ECO:0000313" key="24">
    <source>
        <dbReference type="EMBL" id="KRO72458.1"/>
    </source>
</evidence>
<feature type="binding site" description="covalent" evidence="21">
    <location>
        <position position="230"/>
    </location>
    <ligand>
        <name>heme c</name>
        <dbReference type="ChEBI" id="CHEBI:61717"/>
        <label>2</label>
    </ligand>
</feature>
<evidence type="ECO:0000256" key="18">
    <source>
        <dbReference type="ARBA" id="ARBA00023136"/>
    </source>
</evidence>
<keyword evidence="16 19" id="KW-0408">Iron</keyword>
<evidence type="ECO:0000256" key="15">
    <source>
        <dbReference type="ARBA" id="ARBA00023002"/>
    </source>
</evidence>
<comment type="subunit">
    <text evidence="19">Component of the cbb3-type cytochrome c oxidase.</text>
</comment>
<dbReference type="InterPro" id="IPR032858">
    <property type="entry name" value="CcoP_N"/>
</dbReference>
<evidence type="ECO:0000256" key="3">
    <source>
        <dbReference type="ARBA" id="ARBA00006113"/>
    </source>
</evidence>
<evidence type="ECO:0000256" key="4">
    <source>
        <dbReference type="ARBA" id="ARBA00022448"/>
    </source>
</evidence>
<evidence type="ECO:0000256" key="6">
    <source>
        <dbReference type="ARBA" id="ARBA00022519"/>
    </source>
</evidence>
<evidence type="ECO:0000256" key="9">
    <source>
        <dbReference type="ARBA" id="ARBA00022692"/>
    </source>
</evidence>
<keyword evidence="14 22" id="KW-1133">Transmembrane helix</keyword>
<evidence type="ECO:0000256" key="19">
    <source>
        <dbReference type="PIRNR" id="PIRNR000006"/>
    </source>
</evidence>
<keyword evidence="9 22" id="KW-0812">Transmembrane</keyword>
<evidence type="ECO:0000259" key="23">
    <source>
        <dbReference type="PROSITE" id="PS51007"/>
    </source>
</evidence>
<feature type="binding site" description="covalent" evidence="21">
    <location>
        <position position="149"/>
    </location>
    <ligand>
        <name>heme c</name>
        <dbReference type="ChEBI" id="CHEBI:61717"/>
        <label>1</label>
    </ligand>
</feature>
<dbReference type="Pfam" id="PF13442">
    <property type="entry name" value="Cytochrome_CBB3"/>
    <property type="match status" value="2"/>
</dbReference>
<keyword evidence="15 19" id="KW-0560">Oxidoreductase</keyword>
<evidence type="ECO:0000256" key="17">
    <source>
        <dbReference type="ARBA" id="ARBA00023065"/>
    </source>
</evidence>
<evidence type="ECO:0000256" key="2">
    <source>
        <dbReference type="ARBA" id="ARBA00004673"/>
    </source>
</evidence>
<evidence type="ECO:0000256" key="10">
    <source>
        <dbReference type="ARBA" id="ARBA00022723"/>
    </source>
</evidence>
<dbReference type="GO" id="GO:0046872">
    <property type="term" value="F:metal ion binding"/>
    <property type="evidence" value="ECO:0007669"/>
    <property type="project" value="UniProtKB-KW"/>
</dbReference>
<comment type="subcellular location">
    <subcellularLocation>
        <location evidence="1 19">Cell inner membrane</location>
    </subcellularLocation>
</comment>
<dbReference type="GO" id="GO:0020037">
    <property type="term" value="F:heme binding"/>
    <property type="evidence" value="ECO:0007669"/>
    <property type="project" value="InterPro"/>
</dbReference>
<feature type="binding site" description="axial binding residue" evidence="20">
    <location>
        <position position="272"/>
    </location>
    <ligand>
        <name>heme c</name>
        <dbReference type="ChEBI" id="CHEBI:61717"/>
        <label>1</label>
    </ligand>
    <ligandPart>
        <name>Fe</name>
        <dbReference type="ChEBI" id="CHEBI:18248"/>
    </ligandPart>
</feature>
<dbReference type="PANTHER" id="PTHR33751">
    <property type="entry name" value="CBB3-TYPE CYTOCHROME C OXIDASE SUBUNIT FIXP"/>
    <property type="match status" value="1"/>
</dbReference>
<comment type="function">
    <text evidence="19">C-type cytochrome. Part of the cbb3-type cytochrome c oxidase complex.</text>
</comment>
<evidence type="ECO:0000256" key="16">
    <source>
        <dbReference type="ARBA" id="ARBA00023004"/>
    </source>
</evidence>
<dbReference type="Pfam" id="PF14715">
    <property type="entry name" value="FixP_N"/>
    <property type="match status" value="1"/>
</dbReference>
<dbReference type="Gene3D" id="6.10.280.130">
    <property type="match status" value="1"/>
</dbReference>
<dbReference type="UniPathway" id="UPA00705"/>
<feature type="binding site" description="covalent" evidence="21">
    <location>
        <position position="146"/>
    </location>
    <ligand>
        <name>heme c</name>
        <dbReference type="ChEBI" id="CHEBI:61717"/>
        <label>1</label>
    </ligand>
</feature>
<comment type="caution">
    <text evidence="24">The sequence shown here is derived from an EMBL/GenBank/DDBJ whole genome shotgun (WGS) entry which is preliminary data.</text>
</comment>
<proteinExistence type="inferred from homology"/>
<dbReference type="GO" id="GO:0005886">
    <property type="term" value="C:plasma membrane"/>
    <property type="evidence" value="ECO:0007669"/>
    <property type="project" value="UniProtKB-SubCell"/>
</dbReference>
<keyword evidence="10 19" id="KW-0479">Metal-binding</keyword>
<dbReference type="NCBIfam" id="TIGR00782">
    <property type="entry name" value="ccoP"/>
    <property type="match status" value="1"/>
</dbReference>
<keyword evidence="12 19" id="KW-0375">Hydrogen ion transport</keyword>
<evidence type="ECO:0000256" key="22">
    <source>
        <dbReference type="SAM" id="Phobius"/>
    </source>
</evidence>
<dbReference type="GO" id="GO:0016491">
    <property type="term" value="F:oxidoreductase activity"/>
    <property type="evidence" value="ECO:0007669"/>
    <property type="project" value="UniProtKB-KW"/>
</dbReference>
<dbReference type="EMBL" id="LIBB01000067">
    <property type="protein sequence ID" value="KRO72458.1"/>
    <property type="molecule type" value="Genomic_DNA"/>
</dbReference>
<comment type="similarity">
    <text evidence="3 19">Belongs to the CcoP / FixP family.</text>
</comment>
<feature type="transmembrane region" description="Helical" evidence="22">
    <location>
        <begin position="65"/>
        <end position="84"/>
    </location>
</feature>
<sequence>MMADLPIGFWSGWIVVLTCVSLSTLAWVVLSVYFSSPDVKTGDADAHEPVWDGDLREGSSAPPLWWFWMLLGAMVFSLAYLMLYPGLGSFEGLLNWSQGKRLVSSYENYEASFDTRRAEIANLSLAEVQADPVLMATADRIFRRECSACHGIDGRGQASLFPNLMDTDWQWGGSPEQIEQTLRGGRNANMPAWGPIIGEEKTRDVARYLLDFSNREHSGRSVYEQSCAACHGAEGAGNVFLGAPNLADNIWLYGGDIDSILTTLQEGRLGKMPAFDDRRLDATQLKLIIAKLAK</sequence>
<feature type="binding site" description="covalent" evidence="21">
    <location>
        <position position="227"/>
    </location>
    <ligand>
        <name>heme c</name>
        <dbReference type="ChEBI" id="CHEBI:61717"/>
        <label>2</label>
    </ligand>
</feature>
<feature type="binding site" description="axial binding residue" evidence="20">
    <location>
        <position position="150"/>
    </location>
    <ligand>
        <name>heme c</name>
        <dbReference type="ChEBI" id="CHEBI:61717"/>
        <label>1</label>
    </ligand>
    <ligandPart>
        <name>Fe</name>
        <dbReference type="ChEBI" id="CHEBI:18248"/>
    </ligandPart>
</feature>
<gene>
    <name evidence="24" type="ORF">ABR69_10240</name>
</gene>
<evidence type="ECO:0000256" key="11">
    <source>
        <dbReference type="ARBA" id="ARBA00022737"/>
    </source>
</evidence>
<dbReference type="GO" id="GO:0009055">
    <property type="term" value="F:electron transfer activity"/>
    <property type="evidence" value="ECO:0007669"/>
    <property type="project" value="InterPro"/>
</dbReference>
<evidence type="ECO:0000256" key="13">
    <source>
        <dbReference type="ARBA" id="ARBA00022982"/>
    </source>
</evidence>
<evidence type="ECO:0000256" key="12">
    <source>
        <dbReference type="ARBA" id="ARBA00022781"/>
    </source>
</evidence>
<evidence type="ECO:0000256" key="21">
    <source>
        <dbReference type="PIRSR" id="PIRSR000006-2"/>
    </source>
</evidence>
<dbReference type="InterPro" id="IPR004678">
    <property type="entry name" value="Cyt_c_oxidase_cbb3_su3"/>
</dbReference>
<dbReference type="Gene3D" id="1.10.760.10">
    <property type="entry name" value="Cytochrome c-like domain"/>
    <property type="match status" value="2"/>
</dbReference>
<comment type="cofactor">
    <cofactor evidence="19 21">
        <name>heme c</name>
        <dbReference type="ChEBI" id="CHEBI:61717"/>
    </cofactor>
    <text evidence="19 21">Binds 2 heme C groups per subunit.</text>
</comment>
<keyword evidence="11" id="KW-0677">Repeat</keyword>
<reference evidence="24 25" key="1">
    <citation type="submission" date="2015-10" db="EMBL/GenBank/DDBJ databases">
        <title>Metagenome-Assembled Genomes uncover a global brackish microbiome.</title>
        <authorList>
            <person name="Hugerth L.W."/>
            <person name="Larsson J."/>
            <person name="Alneberg J."/>
            <person name="Lindh M.V."/>
            <person name="Legrand C."/>
            <person name="Pinhassi J."/>
            <person name="Andersson A.F."/>
        </authorList>
    </citation>
    <scope>NUCLEOTIDE SEQUENCE [LARGE SCALE GENOMIC DNA]</scope>
    <source>
        <strain evidence="24">BACL4 MAG-120507-bin80</strain>
    </source>
</reference>
<dbReference type="PROSITE" id="PS51007">
    <property type="entry name" value="CYTC"/>
    <property type="match status" value="2"/>
</dbReference>
<accession>A0A0R2SIN8</accession>
<protein>
    <recommendedName>
        <fullName evidence="19">Cbb3-type cytochrome c oxidase subunit</fullName>
    </recommendedName>
</protein>
<dbReference type="Proteomes" id="UP000051934">
    <property type="component" value="Unassembled WGS sequence"/>
</dbReference>
<dbReference type="PIRSF" id="PIRSF000006">
    <property type="entry name" value="Cbb3-Cox_fixP"/>
    <property type="match status" value="1"/>
</dbReference>
<dbReference type="AlphaFoldDB" id="A0A0R2SIN8"/>
<organism evidence="24 25">
    <name type="scientific">OM182 bacterium BACL3 MAG-120507-bin80</name>
    <dbReference type="NCBI Taxonomy" id="1655577"/>
    <lineage>
        <taxon>Bacteria</taxon>
        <taxon>Pseudomonadati</taxon>
        <taxon>Pseudomonadota</taxon>
        <taxon>Gammaproteobacteria</taxon>
        <taxon>OMG group</taxon>
        <taxon>OM182 clade</taxon>
    </lineage>
</organism>
<keyword evidence="13 19" id="KW-0249">Electron transport</keyword>
<dbReference type="InterPro" id="IPR036909">
    <property type="entry name" value="Cyt_c-like_dom_sf"/>
</dbReference>
<dbReference type="PANTHER" id="PTHR33751:SF1">
    <property type="entry name" value="CBB3-TYPE CYTOCHROME C OXIDASE SUBUNIT FIXP"/>
    <property type="match status" value="1"/>
</dbReference>
<keyword evidence="4 19" id="KW-0813">Transport</keyword>
<dbReference type="GO" id="GO:1902600">
    <property type="term" value="P:proton transmembrane transport"/>
    <property type="evidence" value="ECO:0007669"/>
    <property type="project" value="UniProtKB-KW"/>
</dbReference>
<evidence type="ECO:0000256" key="7">
    <source>
        <dbReference type="ARBA" id="ARBA00022617"/>
    </source>
</evidence>
<evidence type="ECO:0000256" key="14">
    <source>
        <dbReference type="ARBA" id="ARBA00022989"/>
    </source>
</evidence>
<keyword evidence="8 19" id="KW-0679">Respiratory chain</keyword>
<feature type="domain" description="Cytochrome c" evidence="23">
    <location>
        <begin position="214"/>
        <end position="294"/>
    </location>
</feature>
<feature type="binding site" description="axial binding residue" evidence="20">
    <location>
        <position position="231"/>
    </location>
    <ligand>
        <name>heme c</name>
        <dbReference type="ChEBI" id="CHEBI:61717"/>
        <label>2</label>
    </ligand>
    <ligandPart>
        <name>Fe</name>
        <dbReference type="ChEBI" id="CHEBI:18248"/>
    </ligandPart>
</feature>
<evidence type="ECO:0000313" key="25">
    <source>
        <dbReference type="Proteomes" id="UP000051934"/>
    </source>
</evidence>
<evidence type="ECO:0000256" key="8">
    <source>
        <dbReference type="ARBA" id="ARBA00022660"/>
    </source>
</evidence>
<feature type="binding site" description="axial binding residue" evidence="20">
    <location>
        <position position="190"/>
    </location>
    <ligand>
        <name>heme c</name>
        <dbReference type="ChEBI" id="CHEBI:61717"/>
        <label>2</label>
    </ligand>
    <ligandPart>
        <name>Fe</name>
        <dbReference type="ChEBI" id="CHEBI:18248"/>
    </ligandPart>
</feature>
<keyword evidence="18 19" id="KW-0472">Membrane</keyword>
<dbReference type="InterPro" id="IPR038414">
    <property type="entry name" value="CcoP_N_sf"/>
</dbReference>
<comment type="pathway">
    <text evidence="2 19">Energy metabolism; oxidative phosphorylation.</text>
</comment>
<dbReference type="GO" id="GO:0006119">
    <property type="term" value="P:oxidative phosphorylation"/>
    <property type="evidence" value="ECO:0007669"/>
    <property type="project" value="UniProtKB-UniPathway"/>
</dbReference>
<evidence type="ECO:0000256" key="1">
    <source>
        <dbReference type="ARBA" id="ARBA00004533"/>
    </source>
</evidence>